<dbReference type="EMBL" id="JARKIF010000003">
    <property type="protein sequence ID" value="KAJ7644299.1"/>
    <property type="molecule type" value="Genomic_DNA"/>
</dbReference>
<feature type="region of interest" description="Disordered" evidence="1">
    <location>
        <begin position="83"/>
        <end position="116"/>
    </location>
</feature>
<evidence type="ECO:0000256" key="1">
    <source>
        <dbReference type="SAM" id="MobiDB-lite"/>
    </source>
</evidence>
<organism evidence="2 3">
    <name type="scientific">Roridomyces roridus</name>
    <dbReference type="NCBI Taxonomy" id="1738132"/>
    <lineage>
        <taxon>Eukaryota</taxon>
        <taxon>Fungi</taxon>
        <taxon>Dikarya</taxon>
        <taxon>Basidiomycota</taxon>
        <taxon>Agaricomycotina</taxon>
        <taxon>Agaricomycetes</taxon>
        <taxon>Agaricomycetidae</taxon>
        <taxon>Agaricales</taxon>
        <taxon>Marasmiineae</taxon>
        <taxon>Mycenaceae</taxon>
        <taxon>Roridomyces</taxon>
    </lineage>
</organism>
<evidence type="ECO:0000313" key="2">
    <source>
        <dbReference type="EMBL" id="KAJ7644299.1"/>
    </source>
</evidence>
<comment type="caution">
    <text evidence="2">The sequence shown here is derived from an EMBL/GenBank/DDBJ whole genome shotgun (WGS) entry which is preliminary data.</text>
</comment>
<keyword evidence="3" id="KW-1185">Reference proteome</keyword>
<proteinExistence type="predicted"/>
<name>A0AAD7FXA5_9AGAR</name>
<reference evidence="2" key="1">
    <citation type="submission" date="2023-03" db="EMBL/GenBank/DDBJ databases">
        <title>Massive genome expansion in bonnet fungi (Mycena s.s.) driven by repeated elements and novel gene families across ecological guilds.</title>
        <authorList>
            <consortium name="Lawrence Berkeley National Laboratory"/>
            <person name="Harder C.B."/>
            <person name="Miyauchi S."/>
            <person name="Viragh M."/>
            <person name="Kuo A."/>
            <person name="Thoen E."/>
            <person name="Andreopoulos B."/>
            <person name="Lu D."/>
            <person name="Skrede I."/>
            <person name="Drula E."/>
            <person name="Henrissat B."/>
            <person name="Morin E."/>
            <person name="Kohler A."/>
            <person name="Barry K."/>
            <person name="LaButti K."/>
            <person name="Morin E."/>
            <person name="Salamov A."/>
            <person name="Lipzen A."/>
            <person name="Mereny Z."/>
            <person name="Hegedus B."/>
            <person name="Baldrian P."/>
            <person name="Stursova M."/>
            <person name="Weitz H."/>
            <person name="Taylor A."/>
            <person name="Grigoriev I.V."/>
            <person name="Nagy L.G."/>
            <person name="Martin F."/>
            <person name="Kauserud H."/>
        </authorList>
    </citation>
    <scope>NUCLEOTIDE SEQUENCE</scope>
    <source>
        <strain evidence="2">9284</strain>
    </source>
</reference>
<feature type="region of interest" description="Disordered" evidence="1">
    <location>
        <begin position="144"/>
        <end position="180"/>
    </location>
</feature>
<sequence>MATPGSDSFYLHSQKSSSPIEIPGRHRDRSARPISPELIFEMDPMEPPTTYYPSGLATTCTQDDPEPLLYSFPRFSAENCNIVAPPKPQSSSSSSRKAPRKCPPTTTASPPAPLDPYVPIKAVPVHKITGFKPDFTAQAPSAIMNPEAPRENQLAPPPRISSASVWTLPGRGDASDDEPRSFELDLDFSQYLIRRMDRRAHFPAFQAVMSVSVR</sequence>
<evidence type="ECO:0000313" key="3">
    <source>
        <dbReference type="Proteomes" id="UP001221142"/>
    </source>
</evidence>
<feature type="region of interest" description="Disordered" evidence="1">
    <location>
        <begin position="1"/>
        <end position="32"/>
    </location>
</feature>
<dbReference type="Proteomes" id="UP001221142">
    <property type="component" value="Unassembled WGS sequence"/>
</dbReference>
<accession>A0AAD7FXA5</accession>
<dbReference type="AlphaFoldDB" id="A0AAD7FXA5"/>
<protein>
    <submittedName>
        <fullName evidence="2">Uncharacterized protein</fullName>
    </submittedName>
</protein>
<gene>
    <name evidence="2" type="ORF">FB45DRAFT_897478</name>
</gene>